<dbReference type="PRINTS" id="PR00039">
    <property type="entry name" value="HTHLYSR"/>
</dbReference>
<keyword evidence="2" id="KW-0805">Transcription regulation</keyword>
<dbReference type="FunFam" id="1.10.10.10:FF:000001">
    <property type="entry name" value="LysR family transcriptional regulator"/>
    <property type="match status" value="1"/>
</dbReference>
<dbReference type="Gene3D" id="3.40.190.290">
    <property type="match status" value="1"/>
</dbReference>
<evidence type="ECO:0000259" key="5">
    <source>
        <dbReference type="PROSITE" id="PS50931"/>
    </source>
</evidence>
<dbReference type="InterPro" id="IPR000847">
    <property type="entry name" value="LysR_HTH_N"/>
</dbReference>
<keyword evidence="7" id="KW-1185">Reference proteome</keyword>
<comment type="similarity">
    <text evidence="1">Belongs to the LysR transcriptional regulatory family.</text>
</comment>
<dbReference type="Pfam" id="PF03466">
    <property type="entry name" value="LysR_substrate"/>
    <property type="match status" value="1"/>
</dbReference>
<comment type="caution">
    <text evidence="6">The sequence shown here is derived from an EMBL/GenBank/DDBJ whole genome shotgun (WGS) entry which is preliminary data.</text>
</comment>
<dbReference type="PROSITE" id="PS50931">
    <property type="entry name" value="HTH_LYSR"/>
    <property type="match status" value="1"/>
</dbReference>
<dbReference type="OrthoDB" id="3673085at2"/>
<feature type="domain" description="HTH lysR-type" evidence="5">
    <location>
        <begin position="2"/>
        <end position="59"/>
    </location>
</feature>
<dbReference type="InterPro" id="IPR036388">
    <property type="entry name" value="WH-like_DNA-bd_sf"/>
</dbReference>
<protein>
    <submittedName>
        <fullName evidence="6">LysR family transcriptional regulator</fullName>
    </submittedName>
</protein>
<dbReference type="Proteomes" id="UP000292935">
    <property type="component" value="Unassembled WGS sequence"/>
</dbReference>
<proteinExistence type="inferred from homology"/>
<dbReference type="InterPro" id="IPR005119">
    <property type="entry name" value="LysR_subst-bd"/>
</dbReference>
<evidence type="ECO:0000313" key="7">
    <source>
        <dbReference type="Proteomes" id="UP000292935"/>
    </source>
</evidence>
<evidence type="ECO:0000256" key="4">
    <source>
        <dbReference type="ARBA" id="ARBA00023163"/>
    </source>
</evidence>
<organism evidence="6 7">
    <name type="scientific">Agromyces fucosus</name>
    <dbReference type="NCBI Taxonomy" id="41985"/>
    <lineage>
        <taxon>Bacteria</taxon>
        <taxon>Bacillati</taxon>
        <taxon>Actinomycetota</taxon>
        <taxon>Actinomycetes</taxon>
        <taxon>Micrococcales</taxon>
        <taxon>Microbacteriaceae</taxon>
        <taxon>Agromyces</taxon>
    </lineage>
</organism>
<dbReference type="InterPro" id="IPR036390">
    <property type="entry name" value="WH_DNA-bd_sf"/>
</dbReference>
<dbReference type="EMBL" id="SDPO01000002">
    <property type="protein sequence ID" value="RXZ49181.1"/>
    <property type="molecule type" value="Genomic_DNA"/>
</dbReference>
<reference evidence="6 7" key="1">
    <citation type="submission" date="2019-01" db="EMBL/GenBank/DDBJ databases">
        <authorList>
            <person name="Li J."/>
        </authorList>
    </citation>
    <scope>NUCLEOTIDE SEQUENCE [LARGE SCALE GENOMIC DNA]</scope>
    <source>
        <strain evidence="6 7">CCUG 35506</strain>
    </source>
</reference>
<dbReference type="SUPFAM" id="SSF53850">
    <property type="entry name" value="Periplasmic binding protein-like II"/>
    <property type="match status" value="1"/>
</dbReference>
<dbReference type="RefSeq" id="WP_056006486.1">
    <property type="nucleotide sequence ID" value="NZ_SDPO01000002.1"/>
</dbReference>
<dbReference type="GO" id="GO:0000976">
    <property type="term" value="F:transcription cis-regulatory region binding"/>
    <property type="evidence" value="ECO:0007669"/>
    <property type="project" value="TreeGrafter"/>
</dbReference>
<sequence>MVSLNQLEVLVAVVEAGGFSGAAKRLYMSQPSVSNHVRNLELSLGVHLVERTTQGARPTPAGDVVVDHARRIFAQLESLEHSIAGFQGLEAGRLTVAGTTTLGTYLLPRLVADFTARAPKIDCQIRVGNEEAVEGWVIRGEVALGLCIGEPKEPLDSEALLTEEMVLVAASDSPLVGKRLVPGDLAGQRFLVREKGSATRRQQEDILLQWGLESAERWEMWGPDTLKEAAYQGLGVALLSEHAIARERSMGHLVALEVDPAPPSRTVSLIRRADRVLTPPEEAFVTQLRAIAVWPS</sequence>
<evidence type="ECO:0000256" key="1">
    <source>
        <dbReference type="ARBA" id="ARBA00009437"/>
    </source>
</evidence>
<dbReference type="PANTHER" id="PTHR30126:SF40">
    <property type="entry name" value="HTH-TYPE TRANSCRIPTIONAL REGULATOR GLTR"/>
    <property type="match status" value="1"/>
</dbReference>
<evidence type="ECO:0000256" key="2">
    <source>
        <dbReference type="ARBA" id="ARBA00023015"/>
    </source>
</evidence>
<dbReference type="SUPFAM" id="SSF46785">
    <property type="entry name" value="Winged helix' DNA-binding domain"/>
    <property type="match status" value="1"/>
</dbReference>
<evidence type="ECO:0000313" key="6">
    <source>
        <dbReference type="EMBL" id="RXZ49181.1"/>
    </source>
</evidence>
<keyword evidence="4" id="KW-0804">Transcription</keyword>
<accession>A0A4Q2JLX7</accession>
<dbReference type="GO" id="GO:0003700">
    <property type="term" value="F:DNA-binding transcription factor activity"/>
    <property type="evidence" value="ECO:0007669"/>
    <property type="project" value="InterPro"/>
</dbReference>
<evidence type="ECO:0000256" key="3">
    <source>
        <dbReference type="ARBA" id="ARBA00023125"/>
    </source>
</evidence>
<keyword evidence="3" id="KW-0238">DNA-binding</keyword>
<dbReference type="PANTHER" id="PTHR30126">
    <property type="entry name" value="HTH-TYPE TRANSCRIPTIONAL REGULATOR"/>
    <property type="match status" value="1"/>
</dbReference>
<dbReference type="AlphaFoldDB" id="A0A4Q2JLX7"/>
<dbReference type="Gene3D" id="1.10.10.10">
    <property type="entry name" value="Winged helix-like DNA-binding domain superfamily/Winged helix DNA-binding domain"/>
    <property type="match status" value="1"/>
</dbReference>
<name>A0A4Q2JLX7_9MICO</name>
<dbReference type="Pfam" id="PF00126">
    <property type="entry name" value="HTH_1"/>
    <property type="match status" value="1"/>
</dbReference>
<gene>
    <name evidence="6" type="ORF">ESP57_09595</name>
</gene>